<dbReference type="Proteomes" id="UP000471190">
    <property type="component" value="Unassembled WGS sequence"/>
</dbReference>
<comment type="caution">
    <text evidence="1">The sequence shown here is derived from an EMBL/GenBank/DDBJ whole genome shotgun (WGS) entry which is preliminary data.</text>
</comment>
<organism evidence="1 2">
    <name type="scientific">Rhizobium tropici</name>
    <dbReference type="NCBI Taxonomy" id="398"/>
    <lineage>
        <taxon>Bacteria</taxon>
        <taxon>Pseudomonadati</taxon>
        <taxon>Pseudomonadota</taxon>
        <taxon>Alphaproteobacteria</taxon>
        <taxon>Hyphomicrobiales</taxon>
        <taxon>Rhizobiaceae</taxon>
        <taxon>Rhizobium/Agrobacterium group</taxon>
        <taxon>Rhizobium</taxon>
    </lineage>
</organism>
<gene>
    <name evidence="1" type="ORF">GXW80_28425</name>
</gene>
<proteinExistence type="predicted"/>
<reference evidence="1 2" key="1">
    <citation type="submission" date="2020-02" db="EMBL/GenBank/DDBJ databases">
        <title>Draft genome sequence of Rhizobium tropici.</title>
        <authorList>
            <person name="Khayi S."/>
            <person name="Jemo M."/>
        </authorList>
    </citation>
    <scope>NUCLEOTIDE SEQUENCE [LARGE SCALE GENOMIC DNA]</scope>
    <source>
        <strain evidence="1 2">A12</strain>
        <plasmid evidence="1">pA12b</plasmid>
    </source>
</reference>
<accession>A0A6P1CJJ0</accession>
<keyword evidence="1" id="KW-0614">Plasmid</keyword>
<sequence length="177" mass="20051">MKAMGFAKLSARPRHYAQNELAVEDFKKRMARPSARRFYGVLISLRQRIRSHGSPPWPRWTSARLEPHKFLGIMCHFLNRAFQTPIDCQAIFTILPANLIGLRAIACSDPIMPSLPGNRVRSVSLCVKRPKRYAPACWPTPPPLRSDARLSRSLLSAIAPKECRFLKAMAMPHARHG</sequence>
<protein>
    <submittedName>
        <fullName evidence="1">Winged helix-turn-helix domain-containing protein</fullName>
    </submittedName>
</protein>
<dbReference type="AlphaFoldDB" id="A0A6P1CJJ0"/>
<dbReference type="EMBL" id="JAADZA010000056">
    <property type="protein sequence ID" value="NEV14904.1"/>
    <property type="molecule type" value="Genomic_DNA"/>
</dbReference>
<name>A0A6P1CJJ0_RHITR</name>
<evidence type="ECO:0000313" key="1">
    <source>
        <dbReference type="EMBL" id="NEV14904.1"/>
    </source>
</evidence>
<evidence type="ECO:0000313" key="2">
    <source>
        <dbReference type="Proteomes" id="UP000471190"/>
    </source>
</evidence>
<geneLocation type="plasmid" evidence="1">
    <name>pA12b</name>
</geneLocation>